<dbReference type="AlphaFoldDB" id="B9D441"/>
<comment type="caution">
    <text evidence="1">The sequence shown here is derived from an EMBL/GenBank/DDBJ whole genome shotgun (WGS) entry which is preliminary data.</text>
</comment>
<gene>
    <name evidence="1" type="ORF">CAMRE0001_2613</name>
</gene>
<dbReference type="Proteomes" id="UP000003082">
    <property type="component" value="Unassembled WGS sequence"/>
</dbReference>
<keyword evidence="2" id="KW-1185">Reference proteome</keyword>
<proteinExistence type="predicted"/>
<evidence type="ECO:0000313" key="1">
    <source>
        <dbReference type="EMBL" id="EEF13234.1"/>
    </source>
</evidence>
<reference evidence="1 2" key="1">
    <citation type="submission" date="2008-08" db="EMBL/GenBank/DDBJ databases">
        <authorList>
            <person name="Madupu R."/>
            <person name="Durkin A.S."/>
            <person name="Torralba M."/>
            <person name="Methe B."/>
            <person name="Sutton G.G."/>
            <person name="Strausberg R.L."/>
            <person name="Nelson K.E."/>
        </authorList>
    </citation>
    <scope>NUCLEOTIDE SEQUENCE [LARGE SCALE GENOMIC DNA]</scope>
    <source>
        <strain evidence="1 2">RM3267</strain>
    </source>
</reference>
<organism evidence="1 2">
    <name type="scientific">Campylobacter rectus RM3267</name>
    <dbReference type="NCBI Taxonomy" id="553218"/>
    <lineage>
        <taxon>Bacteria</taxon>
        <taxon>Pseudomonadati</taxon>
        <taxon>Campylobacterota</taxon>
        <taxon>Epsilonproteobacteria</taxon>
        <taxon>Campylobacterales</taxon>
        <taxon>Campylobacteraceae</taxon>
        <taxon>Campylobacter</taxon>
    </lineage>
</organism>
<protein>
    <submittedName>
        <fullName evidence="1">Uncharacterized protein</fullName>
    </submittedName>
</protein>
<name>B9D441_CAMRE</name>
<dbReference type="EMBL" id="ACFU01000024">
    <property type="protein sequence ID" value="EEF13234.1"/>
    <property type="molecule type" value="Genomic_DNA"/>
</dbReference>
<accession>B9D441</accession>
<sequence length="100" mass="12037">MLFNAKNSPPLLYFLRKIYACENILGAPIPCLAPLFDVKFTLAKSHPKRRDLRTEFPAFKPVYRRETTRSSRFTEHRFDVKFAFSIFTFYAKRAYFWRLF</sequence>
<evidence type="ECO:0000313" key="2">
    <source>
        <dbReference type="Proteomes" id="UP000003082"/>
    </source>
</evidence>